<keyword evidence="2" id="KW-1185">Reference proteome</keyword>
<evidence type="ECO:0000313" key="2">
    <source>
        <dbReference type="Proteomes" id="UP000005850"/>
    </source>
</evidence>
<dbReference type="EMBL" id="CP007806">
    <property type="protein sequence ID" value="AIG26324.1"/>
    <property type="molecule type" value="Genomic_DNA"/>
</dbReference>
<dbReference type="KEGG" id="blr:BRLA_c020030"/>
<protein>
    <submittedName>
        <fullName evidence="1">Uncharacterized protein</fullName>
    </submittedName>
</protein>
<proteinExistence type="predicted"/>
<dbReference type="RefSeq" id="WP_041752074.1">
    <property type="nucleotide sequence ID" value="NZ_CP007806.1"/>
</dbReference>
<gene>
    <name evidence="1" type="ORF">BRLA_c020030</name>
</gene>
<dbReference type="AlphaFoldDB" id="A0A075R3A1"/>
<dbReference type="HOGENOM" id="CLU_2477264_0_0_9"/>
<evidence type="ECO:0000313" key="1">
    <source>
        <dbReference type="EMBL" id="AIG26324.1"/>
    </source>
</evidence>
<sequence length="87" mass="10322">MQELKSARLEICAMLNQCQSCNLPLLHRRPGQKKRNNQFCATHCSFYREIQMKRRSMERLQIQRRAQLGVPRTGTMEPDEERVFVLS</sequence>
<reference evidence="1 2" key="1">
    <citation type="journal article" date="2011" name="J. Bacteriol.">
        <title>Genome sequence of Brevibacillus laterosporus LMG 15441, a pathogen of invertebrates.</title>
        <authorList>
            <person name="Djukic M."/>
            <person name="Poehlein A."/>
            <person name="Thurmer A."/>
            <person name="Daniel R."/>
        </authorList>
    </citation>
    <scope>NUCLEOTIDE SEQUENCE [LARGE SCALE GENOMIC DNA]</scope>
    <source>
        <strain evidence="1 2">LMG 15441</strain>
    </source>
</reference>
<name>A0A075R3A1_BRELA</name>
<dbReference type="Proteomes" id="UP000005850">
    <property type="component" value="Chromosome"/>
</dbReference>
<accession>A0A075R3A1</accession>
<organism evidence="1 2">
    <name type="scientific">Brevibacillus laterosporus LMG 15441</name>
    <dbReference type="NCBI Taxonomy" id="1042163"/>
    <lineage>
        <taxon>Bacteria</taxon>
        <taxon>Bacillati</taxon>
        <taxon>Bacillota</taxon>
        <taxon>Bacilli</taxon>
        <taxon>Bacillales</taxon>
        <taxon>Paenibacillaceae</taxon>
        <taxon>Brevibacillus</taxon>
    </lineage>
</organism>